<feature type="transmembrane region" description="Helical" evidence="7">
    <location>
        <begin position="353"/>
        <end position="377"/>
    </location>
</feature>
<evidence type="ECO:0000256" key="3">
    <source>
        <dbReference type="ARBA" id="ARBA00022692"/>
    </source>
</evidence>
<dbReference type="InterPro" id="IPR008217">
    <property type="entry name" value="Ccc1_fam"/>
</dbReference>
<proteinExistence type="inferred from homology"/>
<evidence type="ECO:0000256" key="7">
    <source>
        <dbReference type="SAM" id="Phobius"/>
    </source>
</evidence>
<evidence type="ECO:0000313" key="9">
    <source>
        <dbReference type="Proteomes" id="UP001565368"/>
    </source>
</evidence>
<dbReference type="PANTHER" id="PTHR31851">
    <property type="entry name" value="FE(2+)/MN(2+) TRANSPORTER PCL1"/>
    <property type="match status" value="1"/>
</dbReference>
<dbReference type="EMBL" id="JBBXJM010000002">
    <property type="protein sequence ID" value="KAL1411627.1"/>
    <property type="molecule type" value="Genomic_DNA"/>
</dbReference>
<comment type="similarity">
    <text evidence="2">Belongs to the CCC1 family.</text>
</comment>
<keyword evidence="5 7" id="KW-0472">Membrane</keyword>
<keyword evidence="9" id="KW-1185">Reference proteome</keyword>
<evidence type="ECO:0000256" key="1">
    <source>
        <dbReference type="ARBA" id="ARBA00004127"/>
    </source>
</evidence>
<reference evidence="8 9" key="1">
    <citation type="submission" date="2023-08" db="EMBL/GenBank/DDBJ databases">
        <title>Annotated Genome Sequence of Vanrija albida AlHP1.</title>
        <authorList>
            <person name="Herzog R."/>
        </authorList>
    </citation>
    <scope>NUCLEOTIDE SEQUENCE [LARGE SCALE GENOMIC DNA]</scope>
    <source>
        <strain evidence="8 9">AlHP1</strain>
    </source>
</reference>
<evidence type="ECO:0000313" key="8">
    <source>
        <dbReference type="EMBL" id="KAL1411627.1"/>
    </source>
</evidence>
<dbReference type="Pfam" id="PF01988">
    <property type="entry name" value="VIT1"/>
    <property type="match status" value="1"/>
</dbReference>
<evidence type="ECO:0000256" key="5">
    <source>
        <dbReference type="ARBA" id="ARBA00023136"/>
    </source>
</evidence>
<comment type="subcellular location">
    <subcellularLocation>
        <location evidence="1">Endomembrane system</location>
        <topology evidence="1">Multi-pass membrane protein</topology>
    </subcellularLocation>
</comment>
<dbReference type="PROSITE" id="PS51257">
    <property type="entry name" value="PROKAR_LIPOPROTEIN"/>
    <property type="match status" value="1"/>
</dbReference>
<dbReference type="GeneID" id="95983634"/>
<gene>
    <name evidence="8" type="primary">CCC1_1</name>
    <name evidence="8" type="ORF">Q8F55_002591</name>
</gene>
<organism evidence="8 9">
    <name type="scientific">Vanrija albida</name>
    <dbReference type="NCBI Taxonomy" id="181172"/>
    <lineage>
        <taxon>Eukaryota</taxon>
        <taxon>Fungi</taxon>
        <taxon>Dikarya</taxon>
        <taxon>Basidiomycota</taxon>
        <taxon>Agaricomycotina</taxon>
        <taxon>Tremellomycetes</taxon>
        <taxon>Trichosporonales</taxon>
        <taxon>Trichosporonaceae</taxon>
        <taxon>Vanrija</taxon>
    </lineage>
</organism>
<name>A0ABR3QAF7_9TREE</name>
<evidence type="ECO:0000256" key="4">
    <source>
        <dbReference type="ARBA" id="ARBA00022989"/>
    </source>
</evidence>
<dbReference type="RefSeq" id="XP_069211571.1">
    <property type="nucleotide sequence ID" value="XM_069351185.1"/>
</dbReference>
<evidence type="ECO:0000256" key="6">
    <source>
        <dbReference type="SAM" id="MobiDB-lite"/>
    </source>
</evidence>
<feature type="region of interest" description="Disordered" evidence="6">
    <location>
        <begin position="71"/>
        <end position="92"/>
    </location>
</feature>
<sequence length="384" mass="39882">MPASKSSNEGTERQPLLSGNNNASGGCCGGNASGKCCGGANRATGSSSGLTPDSGAAVPLKRGAKASAEPVWGIERTASRTSLNSQRESRRNQVEDLLAGDQPLGTKCGVAHGAGQCCKELKGDDERHLIPPEIVRDIVIGLSDGLTVPFALTAGLSSLGSSRLVVTGGLAELCAGAISMGLGGFLASQAELDHFHYLRRQTHARVLRSCDGEMEREVHGILGPLGVKESLSRLVADDLREVEDEACEDQGIYTAADIEAAADKLETDPNVGLTAFLLKFGEGMEEVPRSRLWISALTIGLSYFIGGLIPLLPYVFTDSAELGLIWSAVVTGIILLIFGAFKTYFTGATGGIGGYVWGAVSMLIVGGLAAGCAFALVKILGVEE</sequence>
<feature type="region of interest" description="Disordered" evidence="6">
    <location>
        <begin position="43"/>
        <end position="62"/>
    </location>
</feature>
<keyword evidence="4 7" id="KW-1133">Transmembrane helix</keyword>
<evidence type="ECO:0000256" key="2">
    <source>
        <dbReference type="ARBA" id="ARBA00007049"/>
    </source>
</evidence>
<protein>
    <submittedName>
        <fullName evidence="8">Protein ccc1</fullName>
    </submittedName>
</protein>
<comment type="caution">
    <text evidence="8">The sequence shown here is derived from an EMBL/GenBank/DDBJ whole genome shotgun (WGS) entry which is preliminary data.</text>
</comment>
<feature type="transmembrane region" description="Helical" evidence="7">
    <location>
        <begin position="292"/>
        <end position="316"/>
    </location>
</feature>
<dbReference type="Proteomes" id="UP001565368">
    <property type="component" value="Unassembled WGS sequence"/>
</dbReference>
<feature type="region of interest" description="Disordered" evidence="6">
    <location>
        <begin position="1"/>
        <end position="20"/>
    </location>
</feature>
<keyword evidence="3 7" id="KW-0812">Transmembrane</keyword>
<feature type="transmembrane region" description="Helical" evidence="7">
    <location>
        <begin position="322"/>
        <end position="341"/>
    </location>
</feature>
<dbReference type="CDD" id="cd02435">
    <property type="entry name" value="CCC1"/>
    <property type="match status" value="1"/>
</dbReference>
<accession>A0ABR3QAF7</accession>